<reference evidence="4 5" key="2">
    <citation type="journal article" date="2021" name="Mar. Drugs">
        <title>A New Micromonospora Strain with Antibiotic Activity Isolated from the Microbiome of a Mid-Atlantic Deep-Sea Sponge.</title>
        <authorList>
            <person name="Back C.R."/>
            <person name="Stennett H.L."/>
            <person name="Williams S.E."/>
            <person name="Wang L."/>
            <person name="Ojeda Gomez J."/>
            <person name="Abdulle O.M."/>
            <person name="Duffy T."/>
            <person name="Neal C."/>
            <person name="Mantell J."/>
            <person name="Jepson M.A."/>
            <person name="Hendry K.R."/>
            <person name="Powell D."/>
            <person name="Stach J.E.M."/>
            <person name="Essex-Lopresti A.E."/>
            <person name="Willis C.L."/>
            <person name="Curnow P."/>
            <person name="Race P.R."/>
        </authorList>
    </citation>
    <scope>NUCLEOTIDE SEQUENCE [LARGE SCALE GENOMIC DNA]</scope>
    <source>
        <strain evidence="4 5">28ISP2-46</strain>
    </source>
</reference>
<feature type="domain" description="Cellulose-binding Sde182 C-terminal" evidence="3">
    <location>
        <begin position="372"/>
        <end position="450"/>
    </location>
</feature>
<dbReference type="RefSeq" id="WP_220138716.1">
    <property type="nucleotide sequence ID" value="NZ_CP059322.2"/>
</dbReference>
<evidence type="ECO:0000313" key="5">
    <source>
        <dbReference type="Proteomes" id="UP000510844"/>
    </source>
</evidence>
<dbReference type="InterPro" id="IPR011483">
    <property type="entry name" value="Sde182_NH-like"/>
</dbReference>
<dbReference type="KEGG" id="mfeu:H1D33_26355"/>
<dbReference type="Pfam" id="PF21027">
    <property type="entry name" value="Sde0182_C"/>
    <property type="match status" value="1"/>
</dbReference>
<protein>
    <submittedName>
        <fullName evidence="4">DUF1593 domain-containing protein</fullName>
    </submittedName>
</protein>
<accession>A0A7L6B434</accession>
<dbReference type="Proteomes" id="UP000510844">
    <property type="component" value="Chromosome"/>
</dbReference>
<dbReference type="InterPro" id="IPR013783">
    <property type="entry name" value="Ig-like_fold"/>
</dbReference>
<name>A0A7L6B434_9ACTN</name>
<evidence type="ECO:0000256" key="1">
    <source>
        <dbReference type="SAM" id="MobiDB-lite"/>
    </source>
</evidence>
<dbReference type="Gene3D" id="3.90.245.10">
    <property type="entry name" value="Ribonucleoside hydrolase-like"/>
    <property type="match status" value="1"/>
</dbReference>
<evidence type="ECO:0000259" key="3">
    <source>
        <dbReference type="Pfam" id="PF21027"/>
    </source>
</evidence>
<proteinExistence type="predicted"/>
<dbReference type="EMBL" id="CP059322">
    <property type="protein sequence ID" value="QLQ36738.2"/>
    <property type="molecule type" value="Genomic_DNA"/>
</dbReference>
<keyword evidence="5" id="KW-1185">Reference proteome</keyword>
<dbReference type="Gene3D" id="2.60.40.10">
    <property type="entry name" value="Immunoglobulins"/>
    <property type="match status" value="1"/>
</dbReference>
<evidence type="ECO:0000259" key="2">
    <source>
        <dbReference type="Pfam" id="PF07632"/>
    </source>
</evidence>
<dbReference type="GO" id="GO:0005975">
    <property type="term" value="P:carbohydrate metabolic process"/>
    <property type="evidence" value="ECO:0007669"/>
    <property type="project" value="UniProtKB-ARBA"/>
</dbReference>
<dbReference type="GO" id="GO:0016799">
    <property type="term" value="F:hydrolase activity, hydrolyzing N-glycosyl compounds"/>
    <property type="evidence" value="ECO:0007669"/>
    <property type="project" value="InterPro"/>
</dbReference>
<feature type="domain" description="Cellulose-binding Sde182 nucleoside hydrolase-like" evidence="2">
    <location>
        <begin position="27"/>
        <end position="304"/>
    </location>
</feature>
<gene>
    <name evidence="4" type="ORF">H1D33_26355</name>
</gene>
<reference evidence="5" key="1">
    <citation type="submission" date="2020-07" db="EMBL/GenBank/DDBJ databases">
        <title>A new Micromonospora strain with potent antibiotic activity isolated from the microbiome of a mid-Atlantic deep-sea sponge.</title>
        <authorList>
            <person name="Back C.R."/>
            <person name="Stennett H.L."/>
            <person name="Williams S.E."/>
            <person name="Wang L."/>
            <person name="Ojeda Gomez J."/>
            <person name="Abdulle O.M."/>
            <person name="Duffy T."/>
            <person name="Hendry K.R."/>
            <person name="Powell D."/>
            <person name="Stach J.E."/>
            <person name="Essex-Lopresti A.E."/>
            <person name="Willis C.L."/>
            <person name="Curnow P."/>
            <person name="Race P.R."/>
        </authorList>
    </citation>
    <scope>NUCLEOTIDE SEQUENCE [LARGE SCALE GENOMIC DNA]</scope>
    <source>
        <strain evidence="5">28ISP2-46</strain>
    </source>
</reference>
<dbReference type="InterPro" id="IPR048527">
    <property type="entry name" value="Sde182_C"/>
</dbReference>
<dbReference type="Pfam" id="PF07632">
    <property type="entry name" value="Sde182_NH-like"/>
    <property type="match status" value="1"/>
</dbReference>
<evidence type="ECO:0000313" key="4">
    <source>
        <dbReference type="EMBL" id="QLQ36738.2"/>
    </source>
</evidence>
<dbReference type="AlphaFoldDB" id="A0A7L6B434"/>
<dbReference type="InterPro" id="IPR036452">
    <property type="entry name" value="Ribo_hydro-like"/>
</dbReference>
<sequence length="453" mass="50032">MTVARNDGRAGSSAGDRPARRASLKPRLVVLTDISTWEPDDHESLTRLLVHADMFEIQGLVLTTGWSYETLDDPVTSGFINIVQGAIDAYERDLPNLMKRSGQVGFTQDGSPQEIGYWPSAQHLRDRTTTGSRNRGVRFLGDTNDSPGSDLIIRLADESDDRPLWVTFWGGGNTLAQSIWRVRQDRSADQLAAFLRKLRVYAITDQDRSQTEPLSSSSHQWMRRVSAGELLFVWDECAWKFQNGTGKANWSAYETHIQGHGNLGRQYPKYVYGVEGDTPSFLYLMPTGLNDPDSPCQASWGGTFTGDSRNVWTGAASCEAYNRRFYTASFNNFAARMDWAESGSGNRNPVIVLDGEHGVGVVRRTPRQGTAVTVDASATFDPDGDRLRFTWWVQPDAGTYPGPVDIVGGSSSIATVNVPADAAGESFHVVVEVVDDGPHRLSAYRRIVFEPTV</sequence>
<feature type="region of interest" description="Disordered" evidence="1">
    <location>
        <begin position="1"/>
        <end position="21"/>
    </location>
</feature>
<organism evidence="4 5">
    <name type="scientific">Micromonospora robiginosa</name>
    <dbReference type="NCBI Taxonomy" id="2749844"/>
    <lineage>
        <taxon>Bacteria</taxon>
        <taxon>Bacillati</taxon>
        <taxon>Actinomycetota</taxon>
        <taxon>Actinomycetes</taxon>
        <taxon>Micromonosporales</taxon>
        <taxon>Micromonosporaceae</taxon>
        <taxon>Micromonospora</taxon>
    </lineage>
</organism>